<accession>A0A453DDE9</accession>
<dbReference type="Proteomes" id="UP000015105">
    <property type="component" value="Chromosome 2D"/>
</dbReference>
<reference evidence="1" key="3">
    <citation type="journal article" date="2017" name="Nature">
        <title>Genome sequence of the progenitor of the wheat D genome Aegilops tauschii.</title>
        <authorList>
            <person name="Luo M.C."/>
            <person name="Gu Y.Q."/>
            <person name="Puiu D."/>
            <person name="Wang H."/>
            <person name="Twardziok S.O."/>
            <person name="Deal K.R."/>
            <person name="Huo N."/>
            <person name="Zhu T."/>
            <person name="Wang L."/>
            <person name="Wang Y."/>
            <person name="McGuire P.E."/>
            <person name="Liu S."/>
            <person name="Long H."/>
            <person name="Ramasamy R.K."/>
            <person name="Rodriguez J.C."/>
            <person name="Van S.L."/>
            <person name="Yuan L."/>
            <person name="Wang Z."/>
            <person name="Xia Z."/>
            <person name="Xiao L."/>
            <person name="Anderson O.D."/>
            <person name="Ouyang S."/>
            <person name="Liang Y."/>
            <person name="Zimin A.V."/>
            <person name="Pertea G."/>
            <person name="Qi P."/>
            <person name="Bennetzen J.L."/>
            <person name="Dai X."/>
            <person name="Dawson M.W."/>
            <person name="Muller H.G."/>
            <person name="Kugler K."/>
            <person name="Rivarola-Duarte L."/>
            <person name="Spannagl M."/>
            <person name="Mayer K.F.X."/>
            <person name="Lu F.H."/>
            <person name="Bevan M.W."/>
            <person name="Leroy P."/>
            <person name="Li P."/>
            <person name="You F.M."/>
            <person name="Sun Q."/>
            <person name="Liu Z."/>
            <person name="Lyons E."/>
            <person name="Wicker T."/>
            <person name="Salzberg S.L."/>
            <person name="Devos K.M."/>
            <person name="Dvorak J."/>
        </authorList>
    </citation>
    <scope>NUCLEOTIDE SEQUENCE [LARGE SCALE GENOMIC DNA]</scope>
    <source>
        <strain evidence="1">cv. AL8/78</strain>
    </source>
</reference>
<dbReference type="AlphaFoldDB" id="A0A453DDE9"/>
<dbReference type="Gramene" id="AET2Gv21198500.22">
    <property type="protein sequence ID" value="AET2Gv21198500.22"/>
    <property type="gene ID" value="AET2Gv21198500"/>
</dbReference>
<protein>
    <submittedName>
        <fullName evidence="1">Uncharacterized protein</fullName>
    </submittedName>
</protein>
<dbReference type="EnsemblPlants" id="AET2Gv21198500.22">
    <property type="protein sequence ID" value="AET2Gv21198500.22"/>
    <property type="gene ID" value="AET2Gv21198500"/>
</dbReference>
<reference evidence="2" key="1">
    <citation type="journal article" date="2014" name="Science">
        <title>Ancient hybridizations among the ancestral genomes of bread wheat.</title>
        <authorList>
            <consortium name="International Wheat Genome Sequencing Consortium,"/>
            <person name="Marcussen T."/>
            <person name="Sandve S.R."/>
            <person name="Heier L."/>
            <person name="Spannagl M."/>
            <person name="Pfeifer M."/>
            <person name="Jakobsen K.S."/>
            <person name="Wulff B.B."/>
            <person name="Steuernagel B."/>
            <person name="Mayer K.F."/>
            <person name="Olsen O.A."/>
        </authorList>
    </citation>
    <scope>NUCLEOTIDE SEQUENCE [LARGE SCALE GENOMIC DNA]</scope>
    <source>
        <strain evidence="2">cv. AL8/78</strain>
    </source>
</reference>
<proteinExistence type="predicted"/>
<evidence type="ECO:0000313" key="1">
    <source>
        <dbReference type="EnsemblPlants" id="AET2Gv21198500.22"/>
    </source>
</evidence>
<reference evidence="2" key="2">
    <citation type="journal article" date="2017" name="Nat. Plants">
        <title>The Aegilops tauschii genome reveals multiple impacts of transposons.</title>
        <authorList>
            <person name="Zhao G."/>
            <person name="Zou C."/>
            <person name="Li K."/>
            <person name="Wang K."/>
            <person name="Li T."/>
            <person name="Gao L."/>
            <person name="Zhang X."/>
            <person name="Wang H."/>
            <person name="Yang Z."/>
            <person name="Liu X."/>
            <person name="Jiang W."/>
            <person name="Mao L."/>
            <person name="Kong X."/>
            <person name="Jiao Y."/>
            <person name="Jia J."/>
        </authorList>
    </citation>
    <scope>NUCLEOTIDE SEQUENCE [LARGE SCALE GENOMIC DNA]</scope>
    <source>
        <strain evidence="2">cv. AL8/78</strain>
    </source>
</reference>
<keyword evidence="2" id="KW-1185">Reference proteome</keyword>
<reference evidence="1" key="4">
    <citation type="submission" date="2019-03" db="UniProtKB">
        <authorList>
            <consortium name="EnsemblPlants"/>
        </authorList>
    </citation>
    <scope>IDENTIFICATION</scope>
</reference>
<reference evidence="1" key="5">
    <citation type="journal article" date="2021" name="G3 (Bethesda)">
        <title>Aegilops tauschii genome assembly Aet v5.0 features greater sequence contiguity and improved annotation.</title>
        <authorList>
            <person name="Wang L."/>
            <person name="Zhu T."/>
            <person name="Rodriguez J.C."/>
            <person name="Deal K.R."/>
            <person name="Dubcovsky J."/>
            <person name="McGuire P.E."/>
            <person name="Lux T."/>
            <person name="Spannagl M."/>
            <person name="Mayer K.F.X."/>
            <person name="Baldrich P."/>
            <person name="Meyers B.C."/>
            <person name="Huo N."/>
            <person name="Gu Y.Q."/>
            <person name="Zhou H."/>
            <person name="Devos K.M."/>
            <person name="Bennetzen J.L."/>
            <person name="Unver T."/>
            <person name="Budak H."/>
            <person name="Gulick P.J."/>
            <person name="Galiba G."/>
            <person name="Kalapos B."/>
            <person name="Nelson D.R."/>
            <person name="Li P."/>
            <person name="You F.M."/>
            <person name="Luo M.C."/>
            <person name="Dvorak J."/>
        </authorList>
    </citation>
    <scope>NUCLEOTIDE SEQUENCE [LARGE SCALE GENOMIC DNA]</scope>
    <source>
        <strain evidence="1">cv. AL8/78</strain>
    </source>
</reference>
<organism evidence="1 2">
    <name type="scientific">Aegilops tauschii subsp. strangulata</name>
    <name type="common">Goatgrass</name>
    <dbReference type="NCBI Taxonomy" id="200361"/>
    <lineage>
        <taxon>Eukaryota</taxon>
        <taxon>Viridiplantae</taxon>
        <taxon>Streptophyta</taxon>
        <taxon>Embryophyta</taxon>
        <taxon>Tracheophyta</taxon>
        <taxon>Spermatophyta</taxon>
        <taxon>Magnoliopsida</taxon>
        <taxon>Liliopsida</taxon>
        <taxon>Poales</taxon>
        <taxon>Poaceae</taxon>
        <taxon>BOP clade</taxon>
        <taxon>Pooideae</taxon>
        <taxon>Triticodae</taxon>
        <taxon>Triticeae</taxon>
        <taxon>Triticinae</taxon>
        <taxon>Aegilops</taxon>
    </lineage>
</organism>
<sequence>MVCTPRGAAAHLPVCSRAASNVSRLCLVGTVFGRILSMYSRLPGTLSLKNCNNLNAGGLFRVVLMNSCRCSFAAAAS</sequence>
<name>A0A453DDE9_AEGTS</name>
<evidence type="ECO:0000313" key="2">
    <source>
        <dbReference type="Proteomes" id="UP000015105"/>
    </source>
</evidence>